<dbReference type="NCBIfam" id="NF003828">
    <property type="entry name" value="PRK05416.1"/>
    <property type="match status" value="1"/>
</dbReference>
<dbReference type="InterPro" id="IPR053931">
    <property type="entry name" value="RapZ_C"/>
</dbReference>
<dbReference type="OrthoDB" id="9784461at2"/>
<proteinExistence type="inferred from homology"/>
<dbReference type="RefSeq" id="WP_054343583.1">
    <property type="nucleotide sequence ID" value="NZ_FTOE01000011.1"/>
</dbReference>
<dbReference type="PANTHER" id="PTHR30448">
    <property type="entry name" value="RNASE ADAPTER PROTEIN RAPZ"/>
    <property type="match status" value="1"/>
</dbReference>
<keyword evidence="1 4" id="KW-0547">Nucleotide-binding</keyword>
<dbReference type="GO" id="GO:0005524">
    <property type="term" value="F:ATP binding"/>
    <property type="evidence" value="ECO:0007669"/>
    <property type="project" value="UniProtKB-UniRule"/>
</dbReference>
<dbReference type="Gene3D" id="3.40.50.300">
    <property type="entry name" value="P-loop containing nucleotide triphosphate hydrolases"/>
    <property type="match status" value="1"/>
</dbReference>
<evidence type="ECO:0000256" key="3">
    <source>
        <dbReference type="ARBA" id="ARBA00023134"/>
    </source>
</evidence>
<evidence type="ECO:0000313" key="8">
    <source>
        <dbReference type="Proteomes" id="UP000185999"/>
    </source>
</evidence>
<evidence type="ECO:0000259" key="5">
    <source>
        <dbReference type="Pfam" id="PF03668"/>
    </source>
</evidence>
<dbReference type="InterPro" id="IPR005337">
    <property type="entry name" value="RapZ-like"/>
</dbReference>
<keyword evidence="3 4" id="KW-0342">GTP-binding</keyword>
<feature type="binding site" evidence="4">
    <location>
        <begin position="59"/>
        <end position="62"/>
    </location>
    <ligand>
        <name>GTP</name>
        <dbReference type="ChEBI" id="CHEBI:37565"/>
    </ligand>
</feature>
<name>A0A1N7NX62_9GAMM</name>
<dbReference type="Pfam" id="PF22740">
    <property type="entry name" value="PapZ_C"/>
    <property type="match status" value="1"/>
</dbReference>
<dbReference type="PIRSF" id="PIRSF005052">
    <property type="entry name" value="P-loopkin"/>
    <property type="match status" value="1"/>
</dbReference>
<feature type="binding site" evidence="4">
    <location>
        <begin position="8"/>
        <end position="15"/>
    </location>
    <ligand>
        <name>ATP</name>
        <dbReference type="ChEBI" id="CHEBI:30616"/>
    </ligand>
</feature>
<protein>
    <submittedName>
        <fullName evidence="7">UPF0042 nucleotide-binding protein</fullName>
    </submittedName>
</protein>
<feature type="domain" description="RapZ C-terminal" evidence="6">
    <location>
        <begin position="166"/>
        <end position="285"/>
    </location>
</feature>
<evidence type="ECO:0000256" key="4">
    <source>
        <dbReference type="HAMAP-Rule" id="MF_00636"/>
    </source>
</evidence>
<evidence type="ECO:0000256" key="2">
    <source>
        <dbReference type="ARBA" id="ARBA00022840"/>
    </source>
</evidence>
<keyword evidence="8" id="KW-1185">Reference proteome</keyword>
<dbReference type="InterPro" id="IPR027417">
    <property type="entry name" value="P-loop_NTPase"/>
</dbReference>
<evidence type="ECO:0000259" key="6">
    <source>
        <dbReference type="Pfam" id="PF22740"/>
    </source>
</evidence>
<evidence type="ECO:0000256" key="1">
    <source>
        <dbReference type="ARBA" id="ARBA00022741"/>
    </source>
</evidence>
<organism evidence="7 8">
    <name type="scientific">Neptunomonas antarctica</name>
    <dbReference type="NCBI Taxonomy" id="619304"/>
    <lineage>
        <taxon>Bacteria</taxon>
        <taxon>Pseudomonadati</taxon>
        <taxon>Pseudomonadota</taxon>
        <taxon>Gammaproteobacteria</taxon>
        <taxon>Oceanospirillales</taxon>
        <taxon>Oceanospirillaceae</taxon>
        <taxon>Neptunomonas</taxon>
    </lineage>
</organism>
<dbReference type="EMBL" id="FTOE01000011">
    <property type="protein sequence ID" value="SIT02866.1"/>
    <property type="molecule type" value="Genomic_DNA"/>
</dbReference>
<dbReference type="HAMAP" id="MF_00636">
    <property type="entry name" value="RapZ_like"/>
    <property type="match status" value="1"/>
</dbReference>
<dbReference type="AlphaFoldDB" id="A0A1N7NX62"/>
<dbReference type="SUPFAM" id="SSF52540">
    <property type="entry name" value="P-loop containing nucleoside triphosphate hydrolases"/>
    <property type="match status" value="1"/>
</dbReference>
<dbReference type="PANTHER" id="PTHR30448:SF0">
    <property type="entry name" value="RNASE ADAPTER PROTEIN RAPZ"/>
    <property type="match status" value="1"/>
</dbReference>
<sequence length="285" mass="32900">MKLVIISGRSGSGKSTALQALEDVGFYCIDNLPAKLLPDLINHMLDDDAQLTRIAACIDARNLSSNLEKLPDIWRQFKQHPQISVELLYLDASHETLLKRYSSTRRRHPMAELISNLPDSIEYEHTLLAPIADLADLRIDTTRLSIYELRDTIKLRVADRKEQSLSLQFESFGFKHGVPMDVDMVFDMRILPNPYWVAELRKFTGLDQPVIDFLSQEDDVTEMIKDIRQYLDKWLPHFMQNNRSYITVGIGCTGGQHRSVYVAEQLGNHFKTHMNNVNIRHRELH</sequence>
<evidence type="ECO:0000313" key="7">
    <source>
        <dbReference type="EMBL" id="SIT02866.1"/>
    </source>
</evidence>
<dbReference type="STRING" id="619304.SAMN05421760_111114"/>
<gene>
    <name evidence="7" type="ORF">SAMN05421760_111114</name>
</gene>
<dbReference type="InterPro" id="IPR053930">
    <property type="entry name" value="RapZ-like_N"/>
</dbReference>
<dbReference type="Proteomes" id="UP000185999">
    <property type="component" value="Unassembled WGS sequence"/>
</dbReference>
<accession>A0A1N7NX62</accession>
<reference evidence="8" key="1">
    <citation type="submission" date="2017-01" db="EMBL/GenBank/DDBJ databases">
        <authorList>
            <person name="Varghese N."/>
            <person name="Submissions S."/>
        </authorList>
    </citation>
    <scope>NUCLEOTIDE SEQUENCE [LARGE SCALE GENOMIC DNA]</scope>
    <source>
        <strain evidence="8">DSM 22306</strain>
    </source>
</reference>
<keyword evidence="2 4" id="KW-0067">ATP-binding</keyword>
<dbReference type="GO" id="GO:0005525">
    <property type="term" value="F:GTP binding"/>
    <property type="evidence" value="ECO:0007669"/>
    <property type="project" value="UniProtKB-UniRule"/>
</dbReference>
<feature type="domain" description="RapZ-like N-terminal" evidence="5">
    <location>
        <begin position="1"/>
        <end position="157"/>
    </location>
</feature>
<dbReference type="Pfam" id="PF03668">
    <property type="entry name" value="RapZ-like_N"/>
    <property type="match status" value="1"/>
</dbReference>